<evidence type="ECO:0000256" key="5">
    <source>
        <dbReference type="ARBA" id="ARBA00022801"/>
    </source>
</evidence>
<feature type="binding site" evidence="10">
    <location>
        <position position="70"/>
    </location>
    <ligand>
        <name>substrate</name>
    </ligand>
</feature>
<dbReference type="EC" id="3.6.1.66" evidence="10"/>
<evidence type="ECO:0000256" key="11">
    <source>
        <dbReference type="RuleBase" id="RU003781"/>
    </source>
</evidence>
<dbReference type="GO" id="GO:0009117">
    <property type="term" value="P:nucleotide metabolic process"/>
    <property type="evidence" value="ECO:0007669"/>
    <property type="project" value="UniProtKB-KW"/>
</dbReference>
<evidence type="ECO:0000313" key="13">
    <source>
        <dbReference type="Proteomes" id="UP001152599"/>
    </source>
</evidence>
<evidence type="ECO:0000313" key="12">
    <source>
        <dbReference type="EMBL" id="MDG4946593.1"/>
    </source>
</evidence>
<dbReference type="HAMAP" id="MF_01405">
    <property type="entry name" value="Non_canon_purine_NTPase"/>
    <property type="match status" value="1"/>
</dbReference>
<feature type="binding site" evidence="10">
    <location>
        <begin position="176"/>
        <end position="177"/>
    </location>
    <ligand>
        <name>substrate</name>
    </ligand>
</feature>
<dbReference type="NCBIfam" id="TIGR00042">
    <property type="entry name" value="RdgB/HAM1 family non-canonical purine NTP pyrophosphatase"/>
    <property type="match status" value="1"/>
</dbReference>
<evidence type="ECO:0000256" key="7">
    <source>
        <dbReference type="ARBA" id="ARBA00023080"/>
    </source>
</evidence>
<comment type="catalytic activity">
    <reaction evidence="10">
        <text>ITP + H2O = IMP + diphosphate + H(+)</text>
        <dbReference type="Rhea" id="RHEA:29399"/>
        <dbReference type="ChEBI" id="CHEBI:15377"/>
        <dbReference type="ChEBI" id="CHEBI:15378"/>
        <dbReference type="ChEBI" id="CHEBI:33019"/>
        <dbReference type="ChEBI" id="CHEBI:58053"/>
        <dbReference type="ChEBI" id="CHEBI:61402"/>
        <dbReference type="EC" id="3.6.1.66"/>
    </reaction>
</comment>
<reference evidence="12" key="1">
    <citation type="submission" date="2022-07" db="EMBL/GenBank/DDBJ databases">
        <title>Description and genome-wide analysis of Profundicola chukchiensis gen. nov., sp. nov., marine bacteria isolated from bottom sediments of the Chukchi Sea.</title>
        <authorList>
            <person name="Romanenko L."/>
            <person name="Otstavnykh N."/>
            <person name="Kurilenko V."/>
            <person name="Eremeev V."/>
            <person name="Velansky P."/>
            <person name="Mikhailov V."/>
            <person name="Isaeva M."/>
        </authorList>
    </citation>
    <scope>NUCLEOTIDE SEQUENCE</scope>
    <source>
        <strain evidence="12">KMM 9713</strain>
    </source>
</reference>
<proteinExistence type="inferred from homology"/>
<feature type="binding site" evidence="10">
    <location>
        <begin position="9"/>
        <end position="14"/>
    </location>
    <ligand>
        <name>substrate</name>
    </ligand>
</feature>
<comment type="similarity">
    <text evidence="1 10 11">Belongs to the HAM1 NTPase family.</text>
</comment>
<dbReference type="Gene3D" id="3.90.950.10">
    <property type="match status" value="1"/>
</dbReference>
<feature type="active site" description="Proton acceptor" evidence="10">
    <location>
        <position position="69"/>
    </location>
</feature>
<dbReference type="GO" id="GO:0009146">
    <property type="term" value="P:purine nucleoside triphosphate catabolic process"/>
    <property type="evidence" value="ECO:0007669"/>
    <property type="project" value="UniProtKB-UniRule"/>
</dbReference>
<gene>
    <name evidence="12" type="primary">rdgB</name>
    <name evidence="12" type="ORF">NMK71_09215</name>
</gene>
<dbReference type="GO" id="GO:0000166">
    <property type="term" value="F:nucleotide binding"/>
    <property type="evidence" value="ECO:0007669"/>
    <property type="project" value="UniProtKB-KW"/>
</dbReference>
<evidence type="ECO:0000256" key="3">
    <source>
        <dbReference type="ARBA" id="ARBA00022723"/>
    </source>
</evidence>
<dbReference type="EMBL" id="JANCMU010000005">
    <property type="protein sequence ID" value="MDG4946593.1"/>
    <property type="molecule type" value="Genomic_DNA"/>
</dbReference>
<dbReference type="InterPro" id="IPR029001">
    <property type="entry name" value="ITPase-like_fam"/>
</dbReference>
<feature type="binding site" evidence="10">
    <location>
        <begin position="148"/>
        <end position="151"/>
    </location>
    <ligand>
        <name>substrate</name>
    </ligand>
</feature>
<dbReference type="PANTHER" id="PTHR11067">
    <property type="entry name" value="INOSINE TRIPHOSPHATE PYROPHOSPHATASE/HAM1 PROTEIN"/>
    <property type="match status" value="1"/>
</dbReference>
<comment type="subunit">
    <text evidence="2 10">Homodimer.</text>
</comment>
<dbReference type="CDD" id="cd00515">
    <property type="entry name" value="HAM1"/>
    <property type="match status" value="1"/>
</dbReference>
<organism evidence="12 13">
    <name type="scientific">Profundicola chukchiensis</name>
    <dbReference type="NCBI Taxonomy" id="2961959"/>
    <lineage>
        <taxon>Bacteria</taxon>
        <taxon>Pseudomonadati</taxon>
        <taxon>Bacteroidota</taxon>
        <taxon>Flavobacteriia</taxon>
        <taxon>Flavobacteriales</taxon>
        <taxon>Weeksellaceae</taxon>
        <taxon>Profundicola</taxon>
    </lineage>
</organism>
<dbReference type="GO" id="GO:0036222">
    <property type="term" value="F:XTP diphosphatase activity"/>
    <property type="evidence" value="ECO:0007669"/>
    <property type="project" value="UniProtKB-UniRule"/>
</dbReference>
<evidence type="ECO:0000256" key="10">
    <source>
        <dbReference type="HAMAP-Rule" id="MF_01405"/>
    </source>
</evidence>
<protein>
    <recommendedName>
        <fullName evidence="10">dITP/XTP pyrophosphatase</fullName>
        <ecNumber evidence="10">3.6.1.66</ecNumber>
    </recommendedName>
    <alternativeName>
        <fullName evidence="10">Non-canonical purine NTP pyrophosphatase</fullName>
    </alternativeName>
    <alternativeName>
        <fullName evidence="10">Non-standard purine NTP pyrophosphatase</fullName>
    </alternativeName>
    <alternativeName>
        <fullName evidence="10">Nucleoside-triphosphate diphosphatase</fullName>
    </alternativeName>
    <alternativeName>
        <fullName evidence="10">Nucleoside-triphosphate pyrophosphatase</fullName>
        <shortName evidence="10">NTPase</shortName>
    </alternativeName>
</protein>
<keyword evidence="3 10" id="KW-0479">Metal-binding</keyword>
<sequence length="192" mass="21834">MSNKILFATHNRNKAKEVNQILSNFKIITLEDIDFHDEIIEDGKSFKENAKIKVDAIREKYDGSIFADDSGLVIPALNNEPGIYSSRYAGTGKSEDNIAKVLKELKDKEDRYAYFVAVICLYHQGEYHFFEGKVEGEILHQVEGDGGFGYDPIFKPKEFKKSFAEISPEEKNSISHRGRAIKAMKSSIFEQN</sequence>
<keyword evidence="5 10" id="KW-0378">Hydrolase</keyword>
<evidence type="ECO:0000256" key="4">
    <source>
        <dbReference type="ARBA" id="ARBA00022741"/>
    </source>
</evidence>
<dbReference type="SUPFAM" id="SSF52972">
    <property type="entry name" value="ITPase-like"/>
    <property type="match status" value="1"/>
</dbReference>
<dbReference type="GO" id="GO:0017111">
    <property type="term" value="F:ribonucleoside triphosphate phosphatase activity"/>
    <property type="evidence" value="ECO:0007669"/>
    <property type="project" value="InterPro"/>
</dbReference>
<dbReference type="GO" id="GO:0036220">
    <property type="term" value="F:ITP diphosphatase activity"/>
    <property type="evidence" value="ECO:0007669"/>
    <property type="project" value="UniProtKB-UniRule"/>
</dbReference>
<comment type="catalytic activity">
    <reaction evidence="8 10">
        <text>dITP + H2O = dIMP + diphosphate + H(+)</text>
        <dbReference type="Rhea" id="RHEA:28342"/>
        <dbReference type="ChEBI" id="CHEBI:15377"/>
        <dbReference type="ChEBI" id="CHEBI:15378"/>
        <dbReference type="ChEBI" id="CHEBI:33019"/>
        <dbReference type="ChEBI" id="CHEBI:61194"/>
        <dbReference type="ChEBI" id="CHEBI:61382"/>
        <dbReference type="EC" id="3.6.1.66"/>
    </reaction>
</comment>
<dbReference type="InterPro" id="IPR002637">
    <property type="entry name" value="RdgB/HAM1"/>
</dbReference>
<comment type="cofactor">
    <cofactor evidence="10">
        <name>Mg(2+)</name>
        <dbReference type="ChEBI" id="CHEBI:18420"/>
    </cofactor>
    <text evidence="10">Binds 1 Mg(2+) ion per subunit.</text>
</comment>
<name>A0A9X4MYR1_9FLAO</name>
<dbReference type="FunFam" id="3.90.950.10:FF:000001">
    <property type="entry name" value="dITP/XTP pyrophosphatase"/>
    <property type="match status" value="1"/>
</dbReference>
<accession>A0A9X4MYR1</accession>
<keyword evidence="6 10" id="KW-0460">Magnesium</keyword>
<evidence type="ECO:0000256" key="6">
    <source>
        <dbReference type="ARBA" id="ARBA00022842"/>
    </source>
</evidence>
<dbReference type="PANTHER" id="PTHR11067:SF9">
    <property type="entry name" value="INOSINE TRIPHOSPHATE PYROPHOSPHATASE"/>
    <property type="match status" value="1"/>
</dbReference>
<dbReference type="AlphaFoldDB" id="A0A9X4MYR1"/>
<keyword evidence="4 10" id="KW-0547">Nucleotide-binding</keyword>
<feature type="binding site" evidence="10">
    <location>
        <position position="171"/>
    </location>
    <ligand>
        <name>substrate</name>
    </ligand>
</feature>
<comment type="function">
    <text evidence="10">Pyrophosphatase that catalyzes the hydrolysis of nucleoside triphosphates to their monophosphate derivatives, with a high preference for the non-canonical purine nucleotides XTP (xanthosine triphosphate), dITP (deoxyinosine triphosphate) and ITP. Seems to function as a house-cleaning enzyme that removes non-canonical purine nucleotides from the nucleotide pool, thus preventing their incorporation into DNA/RNA and avoiding chromosomal lesions.</text>
</comment>
<evidence type="ECO:0000256" key="9">
    <source>
        <dbReference type="ARBA" id="ARBA00052017"/>
    </source>
</evidence>
<dbReference type="GO" id="GO:0035870">
    <property type="term" value="F:dITP diphosphatase activity"/>
    <property type="evidence" value="ECO:0007669"/>
    <property type="project" value="UniProtKB-UniRule"/>
</dbReference>
<evidence type="ECO:0000256" key="2">
    <source>
        <dbReference type="ARBA" id="ARBA00011738"/>
    </source>
</evidence>
<feature type="binding site" evidence="10">
    <location>
        <position position="69"/>
    </location>
    <ligand>
        <name>Mg(2+)</name>
        <dbReference type="ChEBI" id="CHEBI:18420"/>
    </ligand>
</feature>
<dbReference type="GO" id="GO:0046872">
    <property type="term" value="F:metal ion binding"/>
    <property type="evidence" value="ECO:0007669"/>
    <property type="project" value="UniProtKB-KW"/>
</dbReference>
<dbReference type="GO" id="GO:0005829">
    <property type="term" value="C:cytosol"/>
    <property type="evidence" value="ECO:0007669"/>
    <property type="project" value="TreeGrafter"/>
</dbReference>
<dbReference type="Pfam" id="PF01725">
    <property type="entry name" value="Ham1p_like"/>
    <property type="match status" value="1"/>
</dbReference>
<keyword evidence="7 10" id="KW-0546">Nucleotide metabolism</keyword>
<dbReference type="InterPro" id="IPR020922">
    <property type="entry name" value="dITP/XTP_pyrophosphatase"/>
</dbReference>
<dbReference type="RefSeq" id="WP_304420957.1">
    <property type="nucleotide sequence ID" value="NZ_JANCMU010000005.1"/>
</dbReference>
<evidence type="ECO:0000256" key="1">
    <source>
        <dbReference type="ARBA" id="ARBA00008023"/>
    </source>
</evidence>
<evidence type="ECO:0000256" key="8">
    <source>
        <dbReference type="ARBA" id="ARBA00051875"/>
    </source>
</evidence>
<keyword evidence="13" id="KW-1185">Reference proteome</keyword>
<dbReference type="Proteomes" id="UP001152599">
    <property type="component" value="Unassembled WGS sequence"/>
</dbReference>
<comment type="caution">
    <text evidence="12">The sequence shown here is derived from an EMBL/GenBank/DDBJ whole genome shotgun (WGS) entry which is preliminary data.</text>
</comment>
<comment type="catalytic activity">
    <reaction evidence="9 10">
        <text>XTP + H2O = XMP + diphosphate + H(+)</text>
        <dbReference type="Rhea" id="RHEA:28610"/>
        <dbReference type="ChEBI" id="CHEBI:15377"/>
        <dbReference type="ChEBI" id="CHEBI:15378"/>
        <dbReference type="ChEBI" id="CHEBI:33019"/>
        <dbReference type="ChEBI" id="CHEBI:57464"/>
        <dbReference type="ChEBI" id="CHEBI:61314"/>
        <dbReference type="EC" id="3.6.1.66"/>
    </reaction>
</comment>
<comment type="caution">
    <text evidence="10">Lacks conserved residue(s) required for the propagation of feature annotation.</text>
</comment>